<evidence type="ECO:0000256" key="1">
    <source>
        <dbReference type="ARBA" id="ARBA00004651"/>
    </source>
</evidence>
<evidence type="ECO:0000256" key="3">
    <source>
        <dbReference type="ARBA" id="ARBA00022448"/>
    </source>
</evidence>
<organism evidence="11 12">
    <name type="scientific">Cohnella phaseoli</name>
    <dbReference type="NCBI Taxonomy" id="456490"/>
    <lineage>
        <taxon>Bacteria</taxon>
        <taxon>Bacillati</taxon>
        <taxon>Bacillota</taxon>
        <taxon>Bacilli</taxon>
        <taxon>Bacillales</taxon>
        <taxon>Paenibacillaceae</taxon>
        <taxon>Cohnella</taxon>
    </lineage>
</organism>
<evidence type="ECO:0000256" key="2">
    <source>
        <dbReference type="ARBA" id="ARBA00007069"/>
    </source>
</evidence>
<proteinExistence type="inferred from homology"/>
<keyword evidence="7 9" id="KW-1133">Transmembrane helix</keyword>
<gene>
    <name evidence="11" type="ORF">DFP98_113107</name>
</gene>
<keyword evidence="6 9" id="KW-0812">Transmembrane</keyword>
<evidence type="ECO:0000256" key="5">
    <source>
        <dbReference type="ARBA" id="ARBA00022592"/>
    </source>
</evidence>
<comment type="similarity">
    <text evidence="2 9">Belongs to the binding-protein-dependent transport system permease family. CysTW subfamily.</text>
</comment>
<dbReference type="Proteomes" id="UP000256977">
    <property type="component" value="Unassembled WGS sequence"/>
</dbReference>
<feature type="transmembrane region" description="Helical" evidence="9">
    <location>
        <begin position="184"/>
        <end position="205"/>
    </location>
</feature>
<evidence type="ECO:0000256" key="4">
    <source>
        <dbReference type="ARBA" id="ARBA00022475"/>
    </source>
</evidence>
<name>A0A3D9JR71_9BACL</name>
<keyword evidence="12" id="KW-1185">Reference proteome</keyword>
<dbReference type="GO" id="GO:0035435">
    <property type="term" value="P:phosphate ion transmembrane transport"/>
    <property type="evidence" value="ECO:0007669"/>
    <property type="project" value="InterPro"/>
</dbReference>
<feature type="transmembrane region" description="Helical" evidence="9">
    <location>
        <begin position="12"/>
        <end position="40"/>
    </location>
</feature>
<evidence type="ECO:0000313" key="12">
    <source>
        <dbReference type="Proteomes" id="UP000256977"/>
    </source>
</evidence>
<accession>A0A3D9JR71</accession>
<dbReference type="RefSeq" id="WP_220377125.1">
    <property type="nucleotide sequence ID" value="NZ_QRDZ01000013.1"/>
</dbReference>
<keyword evidence="8 9" id="KW-0472">Membrane</keyword>
<dbReference type="GO" id="GO:0005886">
    <property type="term" value="C:plasma membrane"/>
    <property type="evidence" value="ECO:0007669"/>
    <property type="project" value="UniProtKB-SubCell"/>
</dbReference>
<sequence length="284" mass="31064">MITQRMRKRQRFNRIMLGVVICFTLIALIPLFSILSYIVYKGTPALNFDFFVKLPSAVGELGGGIGNSILGTSVLIAIASAVGLPIGIMTAIYLNEYKPKGLYASVVRFITDVLLGIPSIVIGIFAYLAFVRPIGHFSAWSGGLALGIIMIPIVTRSTEEILRLTPNAIREGAYALGIPKWKTILFIVIPYSLKGMITGIMLGIARVAGETAPLLLTAFGNHFWNKSLSDPIASLPAQIFEYAKSPYDDWIQKAWGAALVLILFVLVINITARTMTRGRFNQIN</sequence>
<protein>
    <recommendedName>
        <fullName evidence="9">Phosphate transport system permease protein PstA</fullName>
    </recommendedName>
</protein>
<dbReference type="PANTHER" id="PTHR42922:SF1">
    <property type="entry name" value="PHOSPHATE TRANSPORT SYSTEM PERMEASE PROTEIN PSTA"/>
    <property type="match status" value="1"/>
</dbReference>
<feature type="domain" description="ABC transmembrane type-1" evidence="10">
    <location>
        <begin position="69"/>
        <end position="272"/>
    </location>
</feature>
<feature type="transmembrane region" description="Helical" evidence="9">
    <location>
        <begin position="69"/>
        <end position="94"/>
    </location>
</feature>
<dbReference type="InterPro" id="IPR051408">
    <property type="entry name" value="Phosphate_transprt_permease"/>
</dbReference>
<feature type="transmembrane region" description="Helical" evidence="9">
    <location>
        <begin position="137"/>
        <end position="155"/>
    </location>
</feature>
<reference evidence="11 12" key="1">
    <citation type="submission" date="2018-07" db="EMBL/GenBank/DDBJ databases">
        <title>Genomic Encyclopedia of Type Strains, Phase III (KMG-III): the genomes of soil and plant-associated and newly described type strains.</title>
        <authorList>
            <person name="Whitman W."/>
        </authorList>
    </citation>
    <scope>NUCLEOTIDE SEQUENCE [LARGE SCALE GENOMIC DNA]</scope>
    <source>
        <strain evidence="11 12">CECT 7287</strain>
    </source>
</reference>
<evidence type="ECO:0000256" key="7">
    <source>
        <dbReference type="ARBA" id="ARBA00022989"/>
    </source>
</evidence>
<dbReference type="Pfam" id="PF00528">
    <property type="entry name" value="BPD_transp_1"/>
    <property type="match status" value="1"/>
</dbReference>
<dbReference type="PANTHER" id="PTHR42922">
    <property type="entry name" value="PHOSPHATE TRANSPORT SYSTEM PERMEASE PROTEIN PSTA"/>
    <property type="match status" value="1"/>
</dbReference>
<keyword evidence="3" id="KW-0813">Transport</keyword>
<feature type="transmembrane region" description="Helical" evidence="9">
    <location>
        <begin position="254"/>
        <end position="272"/>
    </location>
</feature>
<evidence type="ECO:0000313" key="11">
    <source>
        <dbReference type="EMBL" id="RED76047.1"/>
    </source>
</evidence>
<evidence type="ECO:0000256" key="6">
    <source>
        <dbReference type="ARBA" id="ARBA00022692"/>
    </source>
</evidence>
<dbReference type="InterPro" id="IPR035906">
    <property type="entry name" value="MetI-like_sf"/>
</dbReference>
<keyword evidence="4 9" id="KW-1003">Cell membrane</keyword>
<dbReference type="CDD" id="cd06261">
    <property type="entry name" value="TM_PBP2"/>
    <property type="match status" value="1"/>
</dbReference>
<dbReference type="InterPro" id="IPR000515">
    <property type="entry name" value="MetI-like"/>
</dbReference>
<keyword evidence="5" id="KW-0592">Phosphate transport</keyword>
<evidence type="ECO:0000256" key="9">
    <source>
        <dbReference type="RuleBase" id="RU363043"/>
    </source>
</evidence>
<dbReference type="NCBIfam" id="TIGR00974">
    <property type="entry name" value="3a0107s02c"/>
    <property type="match status" value="1"/>
</dbReference>
<feature type="transmembrane region" description="Helical" evidence="9">
    <location>
        <begin position="106"/>
        <end position="131"/>
    </location>
</feature>
<dbReference type="InterPro" id="IPR005672">
    <property type="entry name" value="Phosphate_PstA"/>
</dbReference>
<comment type="caution">
    <text evidence="11">The sequence shown here is derived from an EMBL/GenBank/DDBJ whole genome shotgun (WGS) entry which is preliminary data.</text>
</comment>
<evidence type="ECO:0000259" key="10">
    <source>
        <dbReference type="PROSITE" id="PS50928"/>
    </source>
</evidence>
<dbReference type="EMBL" id="QRDZ01000013">
    <property type="protein sequence ID" value="RED76047.1"/>
    <property type="molecule type" value="Genomic_DNA"/>
</dbReference>
<dbReference type="Gene3D" id="1.10.3720.10">
    <property type="entry name" value="MetI-like"/>
    <property type="match status" value="1"/>
</dbReference>
<dbReference type="AlphaFoldDB" id="A0A3D9JR71"/>
<dbReference type="GO" id="GO:0005315">
    <property type="term" value="F:phosphate transmembrane transporter activity"/>
    <property type="evidence" value="ECO:0007669"/>
    <property type="project" value="InterPro"/>
</dbReference>
<dbReference type="SUPFAM" id="SSF161098">
    <property type="entry name" value="MetI-like"/>
    <property type="match status" value="1"/>
</dbReference>
<dbReference type="PROSITE" id="PS50928">
    <property type="entry name" value="ABC_TM1"/>
    <property type="match status" value="1"/>
</dbReference>
<comment type="subcellular location">
    <subcellularLocation>
        <location evidence="1 9">Cell membrane</location>
        <topology evidence="1 9">Multi-pass membrane protein</topology>
    </subcellularLocation>
</comment>
<evidence type="ECO:0000256" key="8">
    <source>
        <dbReference type="ARBA" id="ARBA00023136"/>
    </source>
</evidence>